<evidence type="ECO:0000256" key="1">
    <source>
        <dbReference type="SAM" id="SignalP"/>
    </source>
</evidence>
<dbReference type="OrthoDB" id="10289530at2759"/>
<dbReference type="EMBL" id="CAJVRM010000296">
    <property type="protein sequence ID" value="CAG8979086.1"/>
    <property type="molecule type" value="Genomic_DNA"/>
</dbReference>
<protein>
    <submittedName>
        <fullName evidence="2">Uncharacterized protein</fullName>
    </submittedName>
</protein>
<sequence>MLVNILALALTTFLSLVPLAGAAFSMSGAPYGEEYVWEVSKWEAGCDAVSNTNYPQCHYGFDIKGNKTTFNSGQSNVNKTIVVNIPQFVSRCEVLTVSVGSNVQMPCALYDDGTKHKMTAMFLPYPNTTFDNYLYVSYGSWITSAPKLEEDYWNFTSITPVKLAGPKEFTIPTTDAWGAFGFPYP</sequence>
<name>A0A9N9LX43_9HELO</name>
<organism evidence="2 3">
    <name type="scientific">Hymenoscyphus albidus</name>
    <dbReference type="NCBI Taxonomy" id="595503"/>
    <lineage>
        <taxon>Eukaryota</taxon>
        <taxon>Fungi</taxon>
        <taxon>Dikarya</taxon>
        <taxon>Ascomycota</taxon>
        <taxon>Pezizomycotina</taxon>
        <taxon>Leotiomycetes</taxon>
        <taxon>Helotiales</taxon>
        <taxon>Helotiaceae</taxon>
        <taxon>Hymenoscyphus</taxon>
    </lineage>
</organism>
<keyword evidence="3" id="KW-1185">Reference proteome</keyword>
<reference evidence="2" key="1">
    <citation type="submission" date="2021-07" db="EMBL/GenBank/DDBJ databases">
        <authorList>
            <person name="Durling M."/>
        </authorList>
    </citation>
    <scope>NUCLEOTIDE SEQUENCE</scope>
</reference>
<feature type="signal peptide" evidence="1">
    <location>
        <begin position="1"/>
        <end position="22"/>
    </location>
</feature>
<comment type="caution">
    <text evidence="2">The sequence shown here is derived from an EMBL/GenBank/DDBJ whole genome shotgun (WGS) entry which is preliminary data.</text>
</comment>
<keyword evidence="1" id="KW-0732">Signal</keyword>
<evidence type="ECO:0000313" key="3">
    <source>
        <dbReference type="Proteomes" id="UP000701801"/>
    </source>
</evidence>
<evidence type="ECO:0000313" key="2">
    <source>
        <dbReference type="EMBL" id="CAG8979086.1"/>
    </source>
</evidence>
<feature type="chain" id="PRO_5040308681" evidence="1">
    <location>
        <begin position="23"/>
        <end position="185"/>
    </location>
</feature>
<dbReference type="Proteomes" id="UP000701801">
    <property type="component" value="Unassembled WGS sequence"/>
</dbReference>
<gene>
    <name evidence="2" type="ORF">HYALB_00000215</name>
</gene>
<accession>A0A9N9LX43</accession>
<dbReference type="AlphaFoldDB" id="A0A9N9LX43"/>
<proteinExistence type="predicted"/>